<name>A0AAV7JR39_9METZ</name>
<evidence type="ECO:0000313" key="3">
    <source>
        <dbReference type="Proteomes" id="UP001165289"/>
    </source>
</evidence>
<accession>A0AAV7JR39</accession>
<evidence type="ECO:0000259" key="1">
    <source>
        <dbReference type="Pfam" id="PF13600"/>
    </source>
</evidence>
<dbReference type="InterPro" id="IPR025554">
    <property type="entry name" value="DUF4140"/>
</dbReference>
<evidence type="ECO:0000313" key="2">
    <source>
        <dbReference type="EMBL" id="KAI6651437.1"/>
    </source>
</evidence>
<keyword evidence="3" id="KW-1185">Reference proteome</keyword>
<dbReference type="Proteomes" id="UP001165289">
    <property type="component" value="Unassembled WGS sequence"/>
</dbReference>
<dbReference type="EMBL" id="JAKMXF010000304">
    <property type="protein sequence ID" value="KAI6651437.1"/>
    <property type="molecule type" value="Genomic_DNA"/>
</dbReference>
<comment type="caution">
    <text evidence="2">The sequence shown here is derived from an EMBL/GenBank/DDBJ whole genome shotgun (WGS) entry which is preliminary data.</text>
</comment>
<reference evidence="2 3" key="1">
    <citation type="journal article" date="2023" name="BMC Biol.">
        <title>The compact genome of the sponge Oopsacas minuta (Hexactinellida) is lacking key metazoan core genes.</title>
        <authorList>
            <person name="Santini S."/>
            <person name="Schenkelaars Q."/>
            <person name="Jourda C."/>
            <person name="Duchesne M."/>
            <person name="Belahbib H."/>
            <person name="Rocher C."/>
            <person name="Selva M."/>
            <person name="Riesgo A."/>
            <person name="Vervoort M."/>
            <person name="Leys S.P."/>
            <person name="Kodjabachian L."/>
            <person name="Le Bivic A."/>
            <person name="Borchiellini C."/>
            <person name="Claverie J.M."/>
            <person name="Renard E."/>
        </authorList>
    </citation>
    <scope>NUCLEOTIDE SEQUENCE [LARGE SCALE GENOMIC DNA]</scope>
    <source>
        <strain evidence="2">SPO-2</strain>
    </source>
</reference>
<feature type="domain" description="DUF4140" evidence="1">
    <location>
        <begin position="13"/>
        <end position="57"/>
    </location>
</feature>
<sequence length="171" mass="19562">MAVNLSDCSFERVVVYSDRSECKRVVHFDVKSGENDILIYGLPHFIESESIRVEGKSVYQNKNKSCQPIINDVIYFSSFDISKNIDNYWKSGRESLTAIMATHSRRIGKRGYLARLGFRKGGTLILVVQFVYNLPGEEVQQLQQCEEVFRPGCIVHNLDDDYVHAMAKQCT</sequence>
<dbReference type="Pfam" id="PF13600">
    <property type="entry name" value="DUF4140"/>
    <property type="match status" value="1"/>
</dbReference>
<gene>
    <name evidence="2" type="ORF">LOD99_5244</name>
</gene>
<dbReference type="AlphaFoldDB" id="A0AAV7JR39"/>
<protein>
    <recommendedName>
        <fullName evidence="1">DUF4140 domain-containing protein</fullName>
    </recommendedName>
</protein>
<proteinExistence type="predicted"/>
<organism evidence="2 3">
    <name type="scientific">Oopsacas minuta</name>
    <dbReference type="NCBI Taxonomy" id="111878"/>
    <lineage>
        <taxon>Eukaryota</taxon>
        <taxon>Metazoa</taxon>
        <taxon>Porifera</taxon>
        <taxon>Hexactinellida</taxon>
        <taxon>Hexasterophora</taxon>
        <taxon>Lyssacinosida</taxon>
        <taxon>Leucopsacidae</taxon>
        <taxon>Oopsacas</taxon>
    </lineage>
</organism>